<gene>
    <name evidence="1" type="ORF">C7M51_00284</name>
</gene>
<protein>
    <submittedName>
        <fullName evidence="1">Uncharacterized protein</fullName>
    </submittedName>
</protein>
<keyword evidence="2" id="KW-1185">Reference proteome</keyword>
<dbReference type="AlphaFoldDB" id="A0A6P1PVF3"/>
<sequence>MKIKYKKCCLALIVAGFVIAIYTAWLSLRPVNIIAVHQRSNNFSAILVENFPLTDKGKIAWWLKNSYPIKEKYNIPVPAEDGFFSITFWLFGDGYKEQGKYDRLCFDEIKSSKKCIEKNPVLTVEKTRNRGIFFTIYDGSNYRIDENGKIIKITESRDK</sequence>
<evidence type="ECO:0000313" key="2">
    <source>
        <dbReference type="Proteomes" id="UP000464053"/>
    </source>
</evidence>
<proteinExistence type="predicted"/>
<dbReference type="Proteomes" id="UP000464053">
    <property type="component" value="Chromosome"/>
</dbReference>
<accession>A0A6P1PVF3</accession>
<reference evidence="1 2" key="1">
    <citation type="submission" date="2018-03" db="EMBL/GenBank/DDBJ databases">
        <title>Pantoea intestinalis SRCM103226 isolated form the mealworm.</title>
        <authorList>
            <person name="Jeong D.-Y."/>
            <person name="Kim J.W."/>
        </authorList>
    </citation>
    <scope>NUCLEOTIDE SEQUENCE [LARGE SCALE GENOMIC DNA]</scope>
    <source>
        <strain evidence="1 2">SRCM103226</strain>
    </source>
</reference>
<dbReference type="OrthoDB" id="6521020at2"/>
<dbReference type="EMBL" id="CP028271">
    <property type="protein sequence ID" value="QHM70024.1"/>
    <property type="molecule type" value="Genomic_DNA"/>
</dbReference>
<dbReference type="KEGG" id="mint:C7M51_00284"/>
<dbReference type="Pfam" id="PF06092">
    <property type="entry name" value="DUF943"/>
    <property type="match status" value="1"/>
</dbReference>
<name>A0A6P1PVF3_9GAMM</name>
<organism evidence="1 2">
    <name type="scientific">Mixta intestinalis</name>
    <dbReference type="NCBI Taxonomy" id="1615494"/>
    <lineage>
        <taxon>Bacteria</taxon>
        <taxon>Pseudomonadati</taxon>
        <taxon>Pseudomonadota</taxon>
        <taxon>Gammaproteobacteria</taxon>
        <taxon>Enterobacterales</taxon>
        <taxon>Erwiniaceae</taxon>
        <taxon>Mixta</taxon>
    </lineage>
</organism>
<dbReference type="RefSeq" id="WP_160619831.1">
    <property type="nucleotide sequence ID" value="NZ_CP028271.1"/>
</dbReference>
<evidence type="ECO:0000313" key="1">
    <source>
        <dbReference type="EMBL" id="QHM70024.1"/>
    </source>
</evidence>
<dbReference type="InterPro" id="IPR010351">
    <property type="entry name" value="DUF943"/>
</dbReference>